<dbReference type="AlphaFoldDB" id="A0A024G2C5"/>
<dbReference type="EMBL" id="CAIX01000009">
    <property type="protein sequence ID" value="CCI40453.1"/>
    <property type="molecule type" value="Genomic_DNA"/>
</dbReference>
<dbReference type="STRING" id="65357.A0A024G2C5"/>
<name>A0A024G2C5_9STRA</name>
<organism evidence="2 3">
    <name type="scientific">Albugo candida</name>
    <dbReference type="NCBI Taxonomy" id="65357"/>
    <lineage>
        <taxon>Eukaryota</taxon>
        <taxon>Sar</taxon>
        <taxon>Stramenopiles</taxon>
        <taxon>Oomycota</taxon>
        <taxon>Peronosporomycetes</taxon>
        <taxon>Albuginales</taxon>
        <taxon>Albuginaceae</taxon>
        <taxon>Albugo</taxon>
    </lineage>
</organism>
<dbReference type="InParanoid" id="A0A024G2C5"/>
<proteinExistence type="predicted"/>
<evidence type="ECO:0000313" key="3">
    <source>
        <dbReference type="Proteomes" id="UP000053237"/>
    </source>
</evidence>
<keyword evidence="3" id="KW-1185">Reference proteome</keyword>
<evidence type="ECO:0000256" key="1">
    <source>
        <dbReference type="SAM" id="MobiDB-lite"/>
    </source>
</evidence>
<protein>
    <submittedName>
        <fullName evidence="2">Uncharacterized protein</fullName>
    </submittedName>
</protein>
<reference evidence="2 3" key="1">
    <citation type="submission" date="2012-05" db="EMBL/GenBank/DDBJ databases">
        <title>Recombination and specialization in a pathogen metapopulation.</title>
        <authorList>
            <person name="Gardiner A."/>
            <person name="Kemen E."/>
            <person name="Schultz-Larsen T."/>
            <person name="MacLean D."/>
            <person name="Van Oosterhout C."/>
            <person name="Jones J.D.G."/>
        </authorList>
    </citation>
    <scope>NUCLEOTIDE SEQUENCE [LARGE SCALE GENOMIC DNA]</scope>
    <source>
        <strain evidence="2 3">Ac Nc2</strain>
    </source>
</reference>
<sequence>MTPLEAYVGPDLIQFGHVIYEMATGFELASPRPDSSILNTMGSMVRMSYALSFYWTRAEERRILSTKTPVPITASSSQPFSPESNLWDEECEGDPKASLSRSSEFPLFHLANLPSIESLFAGFRLDSGMKSVIRIIIRANQARNDAHVTRYREKESERIERQRVDRRLKSK</sequence>
<comment type="caution">
    <text evidence="2">The sequence shown here is derived from an EMBL/GenBank/DDBJ whole genome shotgun (WGS) entry which is preliminary data.</text>
</comment>
<feature type="region of interest" description="Disordered" evidence="1">
    <location>
        <begin position="72"/>
        <end position="93"/>
    </location>
</feature>
<accession>A0A024G2C5</accession>
<dbReference type="Proteomes" id="UP000053237">
    <property type="component" value="Unassembled WGS sequence"/>
</dbReference>
<gene>
    <name evidence="2" type="ORF">BN9_012370</name>
</gene>
<feature type="compositionally biased region" description="Polar residues" evidence="1">
    <location>
        <begin position="72"/>
        <end position="84"/>
    </location>
</feature>
<evidence type="ECO:0000313" key="2">
    <source>
        <dbReference type="EMBL" id="CCI40453.1"/>
    </source>
</evidence>
<dbReference type="OrthoDB" id="10045021at2759"/>